<feature type="domain" description="N-acetyltransferase" evidence="1">
    <location>
        <begin position="34"/>
        <end position="212"/>
    </location>
</feature>
<accession>A0A9W8R3V5</accession>
<evidence type="ECO:0000313" key="3">
    <source>
        <dbReference type="Proteomes" id="UP001152087"/>
    </source>
</evidence>
<keyword evidence="3" id="KW-1185">Reference proteome</keyword>
<dbReference type="Proteomes" id="UP001152087">
    <property type="component" value="Unassembled WGS sequence"/>
</dbReference>
<evidence type="ECO:0000259" key="1">
    <source>
        <dbReference type="PROSITE" id="PS51186"/>
    </source>
</evidence>
<dbReference type="SUPFAM" id="SSF55729">
    <property type="entry name" value="Acyl-CoA N-acyltransferases (Nat)"/>
    <property type="match status" value="1"/>
</dbReference>
<dbReference type="OrthoDB" id="4072826at2759"/>
<comment type="caution">
    <text evidence="2">The sequence shown here is derived from an EMBL/GenBank/DDBJ whole genome shotgun (WGS) entry which is preliminary data.</text>
</comment>
<dbReference type="Pfam" id="PF13302">
    <property type="entry name" value="Acetyltransf_3"/>
    <property type="match status" value="1"/>
</dbReference>
<sequence length="224" mass="25634">MEPAPIEFITVKTTLPKLPFPSNDEREPFRTERLLMRPLTEDDFEALRVLRTQPEVMVWFTQGRPDKDVEETKKALALNLPPNDLERYNWAICLAETGEFIGIAGNGMWNGELGWPEVGYSLLKEHWGKGYITEFLRGYLPQWWALPREEVELKVDKNSVRGDGSLEKECLVAITVDDNAASQNVLRKCGFDLVTAWEEPDLRDLSKMVTLYGFVAQKEKSPST</sequence>
<dbReference type="InterPro" id="IPR000182">
    <property type="entry name" value="GNAT_dom"/>
</dbReference>
<reference evidence="2" key="1">
    <citation type="submission" date="2022-09" db="EMBL/GenBank/DDBJ databases">
        <title>Fusarium specimens isolated from Avocado Roots.</title>
        <authorList>
            <person name="Stajich J."/>
            <person name="Roper C."/>
            <person name="Heimlech-Rivalta G."/>
        </authorList>
    </citation>
    <scope>NUCLEOTIDE SEQUENCE</scope>
    <source>
        <strain evidence="2">A02</strain>
    </source>
</reference>
<name>A0A9W8R3V5_9HYPO</name>
<dbReference type="InterPro" id="IPR051531">
    <property type="entry name" value="N-acetyltransferase"/>
</dbReference>
<dbReference type="PANTHER" id="PTHR43792:SF1">
    <property type="entry name" value="N-ACETYLTRANSFERASE DOMAIN-CONTAINING PROTEIN"/>
    <property type="match status" value="1"/>
</dbReference>
<protein>
    <recommendedName>
        <fullName evidence="1">N-acetyltransferase domain-containing protein</fullName>
    </recommendedName>
</protein>
<organism evidence="2 3">
    <name type="scientific">Fusarium falciforme</name>
    <dbReference type="NCBI Taxonomy" id="195108"/>
    <lineage>
        <taxon>Eukaryota</taxon>
        <taxon>Fungi</taxon>
        <taxon>Dikarya</taxon>
        <taxon>Ascomycota</taxon>
        <taxon>Pezizomycotina</taxon>
        <taxon>Sordariomycetes</taxon>
        <taxon>Hypocreomycetidae</taxon>
        <taxon>Hypocreales</taxon>
        <taxon>Nectriaceae</taxon>
        <taxon>Fusarium</taxon>
        <taxon>Fusarium solani species complex</taxon>
    </lineage>
</organism>
<gene>
    <name evidence="2" type="ORF">NW755_007986</name>
</gene>
<dbReference type="AlphaFoldDB" id="A0A9W8R3V5"/>
<dbReference type="PANTHER" id="PTHR43792">
    <property type="entry name" value="GNAT FAMILY, PUTATIVE (AFU_ORTHOLOGUE AFUA_3G00765)-RELATED-RELATED"/>
    <property type="match status" value="1"/>
</dbReference>
<dbReference type="Gene3D" id="3.40.630.30">
    <property type="match status" value="1"/>
</dbReference>
<dbReference type="PROSITE" id="PS51186">
    <property type="entry name" value="GNAT"/>
    <property type="match status" value="1"/>
</dbReference>
<proteinExistence type="predicted"/>
<dbReference type="GO" id="GO:0016747">
    <property type="term" value="F:acyltransferase activity, transferring groups other than amino-acyl groups"/>
    <property type="evidence" value="ECO:0007669"/>
    <property type="project" value="InterPro"/>
</dbReference>
<evidence type="ECO:0000313" key="2">
    <source>
        <dbReference type="EMBL" id="KAJ4186135.1"/>
    </source>
</evidence>
<dbReference type="EMBL" id="JAOQAV010000021">
    <property type="protein sequence ID" value="KAJ4186135.1"/>
    <property type="molecule type" value="Genomic_DNA"/>
</dbReference>
<dbReference type="InterPro" id="IPR016181">
    <property type="entry name" value="Acyl_CoA_acyltransferase"/>
</dbReference>